<sequence length="439" mass="49461">MATFSEDLKANDVLSALRNLCSEEIGFTLTTKETEKGPVIEPLKIIHYEDLVEWKIDASFDCSRALSTLHDIVFKLNSTTPLWKIVIFNNCHVFFITDHVICDGTAIINFQRLFVKHLNAARQFPKREAPFSQSVVFDRSQSDTSYFSSSVDSYLNLRPSLAFLATTVMKTYAPTWLQNMVKPSKFGPFNLTGTVYPIPSGIAPSVHTNIHCVSITTDQMNRLHNLAKSHGVKLTSLLMYLIAKSFETIIDTCNMTRDLHVEIPVNCRHLIDYRAVLEKEPGYTGLTGCYASSIGINMPSKPLQNEDDRLNWDYVASFQLELDRSFNARDPQSLLGLLNYIGVESYIKDISEKQSFSGSTLELSNVGYFELQQSDEKSYYKIEDIWFSQCAGMTGSLIDVNVIGFEKGLRITLGCDQMMPLANKVGDMAHRLVTDLSEI</sequence>
<dbReference type="PANTHER" id="PTHR28037:SF1">
    <property type="entry name" value="ALCOHOL O-ACETYLTRANSFERASE 1-RELATED"/>
    <property type="match status" value="1"/>
</dbReference>
<dbReference type="KEGG" id="bnn:FOA43_001799"/>
<reference evidence="1" key="1">
    <citation type="submission" date="2020-10" db="EMBL/GenBank/DDBJ databases">
        <authorList>
            <person name="Roach M.J.R."/>
        </authorList>
    </citation>
    <scope>NUCLEOTIDE SEQUENCE</scope>
    <source>
        <strain evidence="1">CBS 1945</strain>
    </source>
</reference>
<organism evidence="1 2">
    <name type="scientific">Eeniella nana</name>
    <name type="common">Yeast</name>
    <name type="synonym">Brettanomyces nanus</name>
    <dbReference type="NCBI Taxonomy" id="13502"/>
    <lineage>
        <taxon>Eukaryota</taxon>
        <taxon>Fungi</taxon>
        <taxon>Dikarya</taxon>
        <taxon>Ascomycota</taxon>
        <taxon>Saccharomycotina</taxon>
        <taxon>Pichiomycetes</taxon>
        <taxon>Pichiales</taxon>
        <taxon>Pichiaceae</taxon>
        <taxon>Brettanomyces</taxon>
    </lineage>
</organism>
<dbReference type="RefSeq" id="XP_038778034.1">
    <property type="nucleotide sequence ID" value="XM_038922106.1"/>
</dbReference>
<dbReference type="InterPro" id="IPR052058">
    <property type="entry name" value="Alcohol_O-acetyltransferase"/>
</dbReference>
<dbReference type="GO" id="GO:0008080">
    <property type="term" value="F:N-acetyltransferase activity"/>
    <property type="evidence" value="ECO:0007669"/>
    <property type="project" value="TreeGrafter"/>
</dbReference>
<dbReference type="OrthoDB" id="4076882at2759"/>
<protein>
    <submittedName>
        <fullName evidence="1">Uncharacterized protein</fullName>
    </submittedName>
</protein>
<dbReference type="GeneID" id="62195200"/>
<dbReference type="Pfam" id="PF07247">
    <property type="entry name" value="AATase"/>
    <property type="match status" value="1"/>
</dbReference>
<evidence type="ECO:0000313" key="1">
    <source>
        <dbReference type="EMBL" id="QPG74469.1"/>
    </source>
</evidence>
<dbReference type="InterPro" id="IPR010828">
    <property type="entry name" value="Atf2/Sli1-like"/>
</dbReference>
<accession>A0A875S3W8</accession>
<name>A0A875S3W8_EENNA</name>
<dbReference type="PANTHER" id="PTHR28037">
    <property type="entry name" value="ALCOHOL O-ACETYLTRANSFERASE 1-RELATED"/>
    <property type="match status" value="1"/>
</dbReference>
<dbReference type="EMBL" id="CP064812">
    <property type="protein sequence ID" value="QPG74469.1"/>
    <property type="molecule type" value="Genomic_DNA"/>
</dbReference>
<gene>
    <name evidence="1" type="ORF">FOA43_001799</name>
</gene>
<dbReference type="Proteomes" id="UP000662931">
    <property type="component" value="Chromosome 1"/>
</dbReference>
<dbReference type="AlphaFoldDB" id="A0A875S3W8"/>
<proteinExistence type="predicted"/>
<evidence type="ECO:0000313" key="2">
    <source>
        <dbReference type="Proteomes" id="UP000662931"/>
    </source>
</evidence>
<keyword evidence="2" id="KW-1185">Reference proteome</keyword>